<dbReference type="InterPro" id="IPR000030">
    <property type="entry name" value="PPE_dom"/>
</dbReference>
<evidence type="ECO:0000259" key="3">
    <source>
        <dbReference type="Pfam" id="PF00823"/>
    </source>
</evidence>
<evidence type="ECO:0000256" key="1">
    <source>
        <dbReference type="ARBA" id="ARBA00010652"/>
    </source>
</evidence>
<gene>
    <name evidence="4" type="ORF">ACFPM7_25945</name>
</gene>
<feature type="compositionally biased region" description="Basic and acidic residues" evidence="2">
    <location>
        <begin position="354"/>
        <end position="363"/>
    </location>
</feature>
<evidence type="ECO:0000313" key="5">
    <source>
        <dbReference type="Proteomes" id="UP001596157"/>
    </source>
</evidence>
<sequence length="387" mass="39739">MPYPYPVPPPQEPTSLAEPVDWMAWPHAELYRMVHSGGDTAQAERTAQQWADVAQELHDIVDRLGKAVSASEAGWQGEAAAKAREGMRTVLAWAVETVLRAEQVRHAIHAEADHLEWARAAMPEPVPQWHGGECAVVPEPPGRGPEGGGRPGGREWIGGADAGRPQWAAGGDSGVAHWHGGKDAGLAQWHGGPDSGRPRFHGQQVAAPVVSVPPRQQADAAHREAAEVMARFQHGSSQVDGSIPAFAAPVSPVIVYGGPETTTPSGGVDGPGGSGGSSATTGLPGGNAANGVLGTTNTPAGPGTRDEPAPRPVSGQEAARTTPAEQTRPQAQPAAGGRSGGGAMGGMGAGSGMRPEEDHEHRTPAYLQEDSDVFGAHTPVAPPVLGA</sequence>
<dbReference type="Gene3D" id="1.20.1260.20">
    <property type="entry name" value="PPE superfamily"/>
    <property type="match status" value="1"/>
</dbReference>
<dbReference type="SUPFAM" id="SSF140459">
    <property type="entry name" value="PE/PPE dimer-like"/>
    <property type="match status" value="1"/>
</dbReference>
<dbReference type="InterPro" id="IPR038332">
    <property type="entry name" value="PPE_sf"/>
</dbReference>
<evidence type="ECO:0000313" key="4">
    <source>
        <dbReference type="EMBL" id="MFC5290510.1"/>
    </source>
</evidence>
<protein>
    <submittedName>
        <fullName evidence="4">WXG100 family type VII secretion target</fullName>
    </submittedName>
</protein>
<proteinExistence type="inferred from homology"/>
<comment type="caution">
    <text evidence="4">The sequence shown here is derived from an EMBL/GenBank/DDBJ whole genome shotgun (WGS) entry which is preliminary data.</text>
</comment>
<keyword evidence="5" id="KW-1185">Reference proteome</keyword>
<accession>A0ABW0EY78</accession>
<feature type="compositionally biased region" description="Gly residues" evidence="2">
    <location>
        <begin position="267"/>
        <end position="276"/>
    </location>
</feature>
<name>A0ABW0EY78_9PSEU</name>
<dbReference type="RefSeq" id="WP_378250402.1">
    <property type="nucleotide sequence ID" value="NZ_JBHSKF010000017.1"/>
</dbReference>
<evidence type="ECO:0000256" key="2">
    <source>
        <dbReference type="SAM" id="MobiDB-lite"/>
    </source>
</evidence>
<feature type="domain" description="PPE" evidence="3">
    <location>
        <begin position="22"/>
        <end position="125"/>
    </location>
</feature>
<dbReference type="Proteomes" id="UP001596157">
    <property type="component" value="Unassembled WGS sequence"/>
</dbReference>
<dbReference type="Pfam" id="PF00823">
    <property type="entry name" value="PPE"/>
    <property type="match status" value="1"/>
</dbReference>
<feature type="compositionally biased region" description="Gly residues" evidence="2">
    <location>
        <begin position="337"/>
        <end position="351"/>
    </location>
</feature>
<organism evidence="4 5">
    <name type="scientific">Actinokineospora guangxiensis</name>
    <dbReference type="NCBI Taxonomy" id="1490288"/>
    <lineage>
        <taxon>Bacteria</taxon>
        <taxon>Bacillati</taxon>
        <taxon>Actinomycetota</taxon>
        <taxon>Actinomycetes</taxon>
        <taxon>Pseudonocardiales</taxon>
        <taxon>Pseudonocardiaceae</taxon>
        <taxon>Actinokineospora</taxon>
    </lineage>
</organism>
<dbReference type="EMBL" id="JBHSKF010000017">
    <property type="protein sequence ID" value="MFC5290510.1"/>
    <property type="molecule type" value="Genomic_DNA"/>
</dbReference>
<reference evidence="5" key="1">
    <citation type="journal article" date="2019" name="Int. J. Syst. Evol. Microbiol.">
        <title>The Global Catalogue of Microorganisms (GCM) 10K type strain sequencing project: providing services to taxonomists for standard genome sequencing and annotation.</title>
        <authorList>
            <consortium name="The Broad Institute Genomics Platform"/>
            <consortium name="The Broad Institute Genome Sequencing Center for Infectious Disease"/>
            <person name="Wu L."/>
            <person name="Ma J."/>
        </authorList>
    </citation>
    <scope>NUCLEOTIDE SEQUENCE [LARGE SCALE GENOMIC DNA]</scope>
    <source>
        <strain evidence="5">CCUG 59778</strain>
    </source>
</reference>
<comment type="similarity">
    <text evidence="1">Belongs to the mycobacterial PPE family.</text>
</comment>
<feature type="region of interest" description="Disordered" evidence="2">
    <location>
        <begin position="257"/>
        <end position="387"/>
    </location>
</feature>